<accession>A0AAD6WWT2</accession>
<evidence type="ECO:0000313" key="2">
    <source>
        <dbReference type="Proteomes" id="UP001218188"/>
    </source>
</evidence>
<sequence length="290" mass="32244">MASYTLFQTASIRQVDRSIVTCMPRELLLQIFVAFCGHLRYVFGDFVVHRGILSLVCRGWKRIIQSTSDFWYIFKFVPSLPVQELRSWCLFVGTVSPVELDFTFLRYGPTSLQLIDTPRANLLQIALFVSTFVSRCKVMRINAGDIFALPMLINVFSTVSATVLESLTVVRVPASAAVRNLADFNTSPPLFTGHVATLRILCLTSFVLSWTSFGTYSSLTVLVLHDLFGSMSPAVAVMFAVLDASPFLCCVSLRHIHCLLDSEVLTPSSLHLSGVTVRRRNTNCVAIGLF</sequence>
<evidence type="ECO:0000313" key="1">
    <source>
        <dbReference type="EMBL" id="KAJ7027575.1"/>
    </source>
</evidence>
<dbReference type="AlphaFoldDB" id="A0AAD6WWT2"/>
<gene>
    <name evidence="1" type="ORF">C8F04DRAFT_1399418</name>
</gene>
<protein>
    <recommendedName>
        <fullName evidence="3">F-box domain-containing protein</fullName>
    </recommendedName>
</protein>
<comment type="caution">
    <text evidence="1">The sequence shown here is derived from an EMBL/GenBank/DDBJ whole genome shotgun (WGS) entry which is preliminary data.</text>
</comment>
<name>A0AAD6WWT2_9AGAR</name>
<evidence type="ECO:0008006" key="3">
    <source>
        <dbReference type="Google" id="ProtNLM"/>
    </source>
</evidence>
<proteinExistence type="predicted"/>
<dbReference type="EMBL" id="JARJCM010000122">
    <property type="protein sequence ID" value="KAJ7027575.1"/>
    <property type="molecule type" value="Genomic_DNA"/>
</dbReference>
<dbReference type="Proteomes" id="UP001218188">
    <property type="component" value="Unassembled WGS sequence"/>
</dbReference>
<reference evidence="1" key="1">
    <citation type="submission" date="2023-03" db="EMBL/GenBank/DDBJ databases">
        <title>Massive genome expansion in bonnet fungi (Mycena s.s.) driven by repeated elements and novel gene families across ecological guilds.</title>
        <authorList>
            <consortium name="Lawrence Berkeley National Laboratory"/>
            <person name="Harder C.B."/>
            <person name="Miyauchi S."/>
            <person name="Viragh M."/>
            <person name="Kuo A."/>
            <person name="Thoen E."/>
            <person name="Andreopoulos B."/>
            <person name="Lu D."/>
            <person name="Skrede I."/>
            <person name="Drula E."/>
            <person name="Henrissat B."/>
            <person name="Morin E."/>
            <person name="Kohler A."/>
            <person name="Barry K."/>
            <person name="LaButti K."/>
            <person name="Morin E."/>
            <person name="Salamov A."/>
            <person name="Lipzen A."/>
            <person name="Mereny Z."/>
            <person name="Hegedus B."/>
            <person name="Baldrian P."/>
            <person name="Stursova M."/>
            <person name="Weitz H."/>
            <person name="Taylor A."/>
            <person name="Grigoriev I.V."/>
            <person name="Nagy L.G."/>
            <person name="Martin F."/>
            <person name="Kauserud H."/>
        </authorList>
    </citation>
    <scope>NUCLEOTIDE SEQUENCE</scope>
    <source>
        <strain evidence="1">CBHHK200</strain>
    </source>
</reference>
<keyword evidence="2" id="KW-1185">Reference proteome</keyword>
<organism evidence="1 2">
    <name type="scientific">Mycena alexandri</name>
    <dbReference type="NCBI Taxonomy" id="1745969"/>
    <lineage>
        <taxon>Eukaryota</taxon>
        <taxon>Fungi</taxon>
        <taxon>Dikarya</taxon>
        <taxon>Basidiomycota</taxon>
        <taxon>Agaricomycotina</taxon>
        <taxon>Agaricomycetes</taxon>
        <taxon>Agaricomycetidae</taxon>
        <taxon>Agaricales</taxon>
        <taxon>Marasmiineae</taxon>
        <taxon>Mycenaceae</taxon>
        <taxon>Mycena</taxon>
    </lineage>
</organism>